<gene>
    <name evidence="1" type="ORF">TRIUR3_07383</name>
</gene>
<dbReference type="STRING" id="4572.M7YP99"/>
<evidence type="ECO:0000313" key="1">
    <source>
        <dbReference type="EMBL" id="EMS49217.1"/>
    </source>
</evidence>
<dbReference type="eggNOG" id="ENOG502S5AB">
    <property type="taxonomic scope" value="Eukaryota"/>
</dbReference>
<proteinExistence type="predicted"/>
<organism evidence="1">
    <name type="scientific">Triticum urartu</name>
    <name type="common">Red wild einkorn</name>
    <name type="synonym">Crithodium urartu</name>
    <dbReference type="NCBI Taxonomy" id="4572"/>
    <lineage>
        <taxon>Eukaryota</taxon>
        <taxon>Viridiplantae</taxon>
        <taxon>Streptophyta</taxon>
        <taxon>Embryophyta</taxon>
        <taxon>Tracheophyta</taxon>
        <taxon>Spermatophyta</taxon>
        <taxon>Magnoliopsida</taxon>
        <taxon>Liliopsida</taxon>
        <taxon>Poales</taxon>
        <taxon>Poaceae</taxon>
        <taxon>BOP clade</taxon>
        <taxon>Pooideae</taxon>
        <taxon>Triticodae</taxon>
        <taxon>Triticeae</taxon>
        <taxon>Triticinae</taxon>
        <taxon>Triticum</taxon>
    </lineage>
</organism>
<sequence>MATTDWGPIVVAVVLFILLSPGFLFQLPARVRVVEFGNMGTSGFSILVHAILYFCLLTIAVVAIGVHVYASKPGAGAPRPQKLPIMGCCVGVGFL</sequence>
<dbReference type="Pfam" id="PF11820">
    <property type="entry name" value="DUF3339"/>
    <property type="match status" value="1"/>
</dbReference>
<dbReference type="PANTHER" id="PTHR33128:SF47">
    <property type="entry name" value="GPI-ANCHORED-LIKE PROTEIN (DUF 3339)"/>
    <property type="match status" value="1"/>
</dbReference>
<dbReference type="InterPro" id="IPR021775">
    <property type="entry name" value="DUF3339"/>
</dbReference>
<dbReference type="AlphaFoldDB" id="M7YP99"/>
<dbReference type="OMA" id="FQFPARY"/>
<dbReference type="PANTHER" id="PTHR33128">
    <property type="entry name" value="OS05G0103400 PROTEIN"/>
    <property type="match status" value="1"/>
</dbReference>
<name>M7YP99_TRIUA</name>
<protein>
    <submittedName>
        <fullName evidence="1">Uncharacterized protein</fullName>
    </submittedName>
</protein>
<dbReference type="EMBL" id="KD245885">
    <property type="protein sequence ID" value="EMS49217.1"/>
    <property type="molecule type" value="Genomic_DNA"/>
</dbReference>
<reference evidence="1" key="1">
    <citation type="journal article" date="2013" name="Nature">
        <title>Draft genome of the wheat A-genome progenitor Triticum urartu.</title>
        <authorList>
            <person name="Ling H.Q."/>
            <person name="Zhao S."/>
            <person name="Liu D."/>
            <person name="Wang J."/>
            <person name="Sun H."/>
            <person name="Zhang C."/>
            <person name="Fan H."/>
            <person name="Li D."/>
            <person name="Dong L."/>
            <person name="Tao Y."/>
            <person name="Gao C."/>
            <person name="Wu H."/>
            <person name="Li Y."/>
            <person name="Cui Y."/>
            <person name="Guo X."/>
            <person name="Zheng S."/>
            <person name="Wang B."/>
            <person name="Yu K."/>
            <person name="Liang Q."/>
            <person name="Yang W."/>
            <person name="Lou X."/>
            <person name="Chen J."/>
            <person name="Feng M."/>
            <person name="Jian J."/>
            <person name="Zhang X."/>
            <person name="Luo G."/>
            <person name="Jiang Y."/>
            <person name="Liu J."/>
            <person name="Wang Z."/>
            <person name="Sha Y."/>
            <person name="Zhang B."/>
            <person name="Wu H."/>
            <person name="Tang D."/>
            <person name="Shen Q."/>
            <person name="Xue P."/>
            <person name="Zou S."/>
            <person name="Wang X."/>
            <person name="Liu X."/>
            <person name="Wang F."/>
            <person name="Yang Y."/>
            <person name="An X."/>
            <person name="Dong Z."/>
            <person name="Zhang K."/>
            <person name="Zhang X."/>
            <person name="Luo M.C."/>
            <person name="Dvorak J."/>
            <person name="Tong Y."/>
            <person name="Wang J."/>
            <person name="Yang H."/>
            <person name="Li Z."/>
            <person name="Wang D."/>
            <person name="Zhang A."/>
            <person name="Wang J."/>
        </authorList>
    </citation>
    <scope>NUCLEOTIDE SEQUENCE</scope>
</reference>
<accession>M7YP99</accession>